<evidence type="ECO:0000256" key="5">
    <source>
        <dbReference type="ARBA" id="ARBA00022519"/>
    </source>
</evidence>
<keyword evidence="5 9" id="KW-0997">Cell inner membrane</keyword>
<evidence type="ECO:0000256" key="7">
    <source>
        <dbReference type="ARBA" id="ARBA00022989"/>
    </source>
</evidence>
<gene>
    <name evidence="11" type="primary">gspI</name>
    <name evidence="11" type="ORF">D3H34_01710</name>
</gene>
<name>A0A9X8GXZ0_9BURK</name>
<dbReference type="SUPFAM" id="SSF54523">
    <property type="entry name" value="Pili subunits"/>
    <property type="match status" value="1"/>
</dbReference>
<dbReference type="Proteomes" id="UP000265619">
    <property type="component" value="Unassembled WGS sequence"/>
</dbReference>
<dbReference type="PANTHER" id="PTHR38779">
    <property type="entry name" value="TYPE II SECRETION SYSTEM PROTEIN I-RELATED"/>
    <property type="match status" value="1"/>
</dbReference>
<dbReference type="GO" id="GO:0015627">
    <property type="term" value="C:type II protein secretion system complex"/>
    <property type="evidence" value="ECO:0007669"/>
    <property type="project" value="UniProtKB-UniRule"/>
</dbReference>
<evidence type="ECO:0000256" key="4">
    <source>
        <dbReference type="ARBA" id="ARBA00022481"/>
    </source>
</evidence>
<dbReference type="InterPro" id="IPR010052">
    <property type="entry name" value="T2SS_protein-GspI"/>
</dbReference>
<dbReference type="NCBIfam" id="TIGR01707">
    <property type="entry name" value="gspI"/>
    <property type="match status" value="1"/>
</dbReference>
<reference evidence="11 12" key="1">
    <citation type="submission" date="2018-09" db="EMBL/GenBank/DDBJ databases">
        <title>Acidovorax cavernicola nov. sp. isolated from Gruta de las Maravillas (Aracena, Spain).</title>
        <authorList>
            <person name="Jurado V."/>
            <person name="Gutierrez-Patricio S."/>
            <person name="Gonzalez-Pimentel J.L."/>
            <person name="Miller A.Z."/>
            <person name="Laiz L."/>
            <person name="Saiz-Jimenez C."/>
        </authorList>
    </citation>
    <scope>NUCLEOTIDE SEQUENCE [LARGE SCALE GENOMIC DNA]</scope>
    <source>
        <strain evidence="11 12">1011MAR4D40.2</strain>
    </source>
</reference>
<keyword evidence="12" id="KW-1185">Reference proteome</keyword>
<comment type="PTM">
    <text evidence="9">Cleaved by prepilin peptidase.</text>
</comment>
<dbReference type="InterPro" id="IPR012902">
    <property type="entry name" value="N_methyl_site"/>
</dbReference>
<keyword evidence="7 9" id="KW-1133">Transmembrane helix</keyword>
<dbReference type="GO" id="GO:0015628">
    <property type="term" value="P:protein secretion by the type II secretion system"/>
    <property type="evidence" value="ECO:0007669"/>
    <property type="project" value="UniProtKB-UniRule"/>
</dbReference>
<dbReference type="NCBIfam" id="TIGR02532">
    <property type="entry name" value="IV_pilin_GFxxxE"/>
    <property type="match status" value="1"/>
</dbReference>
<dbReference type="InterPro" id="IPR003413">
    <property type="entry name" value="T2SS_GspI_C"/>
</dbReference>
<sequence>MHPEPFMCAKDRGFTLIEILIALTIVSIALAAIVRASSLTIGNLGLLERQSLAMLSAGNVLAELQLGGSPAAPGVSRSDCPQGGIRFVCWLEVGAVVDGLRPVRVEVHAADDGDRLLATLHTRSASP</sequence>
<protein>
    <recommendedName>
        <fullName evidence="9">Type II secretion system protein I</fullName>
        <shortName evidence="9">T2SS minor pseudopilin I</shortName>
    </recommendedName>
</protein>
<feature type="domain" description="Type II secretion system protein GspI C-terminal" evidence="10">
    <location>
        <begin position="47"/>
        <end position="122"/>
    </location>
</feature>
<feature type="transmembrane region" description="Helical" evidence="9">
    <location>
        <begin position="12"/>
        <end position="34"/>
    </location>
</feature>
<comment type="function">
    <text evidence="9">Component of the type II secretion system required for the energy-dependent secretion of extracellular factors such as proteases and toxins from the periplasm.</text>
</comment>
<keyword evidence="4 9" id="KW-0488">Methylation</keyword>
<dbReference type="GO" id="GO:0005886">
    <property type="term" value="C:plasma membrane"/>
    <property type="evidence" value="ECO:0007669"/>
    <property type="project" value="UniProtKB-SubCell"/>
</dbReference>
<evidence type="ECO:0000259" key="10">
    <source>
        <dbReference type="Pfam" id="PF02501"/>
    </source>
</evidence>
<comment type="subcellular location">
    <subcellularLocation>
        <location evidence="1 9">Cell inner membrane</location>
        <topology evidence="1 9">Single-pass membrane protein</topology>
    </subcellularLocation>
</comment>
<comment type="subunit">
    <text evidence="9">Type II secretion is composed of four main components: the outer membrane complex, the inner membrane complex, the cytoplasmic secretion ATPase and the periplasm-spanning pseudopilus.</text>
</comment>
<evidence type="ECO:0000256" key="2">
    <source>
        <dbReference type="ARBA" id="ARBA00008358"/>
    </source>
</evidence>
<evidence type="ECO:0000256" key="6">
    <source>
        <dbReference type="ARBA" id="ARBA00022692"/>
    </source>
</evidence>
<evidence type="ECO:0000313" key="11">
    <source>
        <dbReference type="EMBL" id="RIX85274.1"/>
    </source>
</evidence>
<dbReference type="AlphaFoldDB" id="A0A9X8GXZ0"/>
<evidence type="ECO:0000256" key="1">
    <source>
        <dbReference type="ARBA" id="ARBA00004377"/>
    </source>
</evidence>
<dbReference type="OrthoDB" id="5296572at2"/>
<dbReference type="PANTHER" id="PTHR38779:SF2">
    <property type="entry name" value="TYPE II SECRETION SYSTEM PROTEIN I-RELATED"/>
    <property type="match status" value="1"/>
</dbReference>
<dbReference type="InterPro" id="IPR045584">
    <property type="entry name" value="Pilin-like"/>
</dbReference>
<keyword evidence="8 9" id="KW-0472">Membrane</keyword>
<dbReference type="PROSITE" id="PS00409">
    <property type="entry name" value="PROKAR_NTER_METHYL"/>
    <property type="match status" value="1"/>
</dbReference>
<dbReference type="EMBL" id="QXMN01000001">
    <property type="protein sequence ID" value="RIX85274.1"/>
    <property type="molecule type" value="Genomic_DNA"/>
</dbReference>
<evidence type="ECO:0000256" key="9">
    <source>
        <dbReference type="RuleBase" id="RU368030"/>
    </source>
</evidence>
<dbReference type="Gene3D" id="3.30.1300.30">
    <property type="entry name" value="GSPII I/J protein-like"/>
    <property type="match status" value="1"/>
</dbReference>
<keyword evidence="3" id="KW-1003">Cell membrane</keyword>
<accession>A0A9X8GXZ0</accession>
<keyword evidence="6 9" id="KW-0812">Transmembrane</keyword>
<comment type="similarity">
    <text evidence="2 9">Belongs to the GSP I family.</text>
</comment>
<dbReference type="Pfam" id="PF07963">
    <property type="entry name" value="N_methyl"/>
    <property type="match status" value="1"/>
</dbReference>
<organism evidence="11 12">
    <name type="scientific">Acidovorax cavernicola</name>
    <dbReference type="NCBI Taxonomy" id="1675792"/>
    <lineage>
        <taxon>Bacteria</taxon>
        <taxon>Pseudomonadati</taxon>
        <taxon>Pseudomonadota</taxon>
        <taxon>Betaproteobacteria</taxon>
        <taxon>Burkholderiales</taxon>
        <taxon>Comamonadaceae</taxon>
        <taxon>Acidovorax</taxon>
    </lineage>
</organism>
<evidence type="ECO:0000256" key="8">
    <source>
        <dbReference type="ARBA" id="ARBA00023136"/>
    </source>
</evidence>
<proteinExistence type="inferred from homology"/>
<dbReference type="Pfam" id="PF02501">
    <property type="entry name" value="T2SSI"/>
    <property type="match status" value="1"/>
</dbReference>
<evidence type="ECO:0000256" key="3">
    <source>
        <dbReference type="ARBA" id="ARBA00022475"/>
    </source>
</evidence>
<comment type="caution">
    <text evidence="11">The sequence shown here is derived from an EMBL/GenBank/DDBJ whole genome shotgun (WGS) entry which is preliminary data.</text>
</comment>
<evidence type="ECO:0000313" key="12">
    <source>
        <dbReference type="Proteomes" id="UP000265619"/>
    </source>
</evidence>